<organism evidence="2 3">
    <name type="scientific">Nitrosomonas ureae</name>
    <dbReference type="NCBI Taxonomy" id="44577"/>
    <lineage>
        <taxon>Bacteria</taxon>
        <taxon>Pseudomonadati</taxon>
        <taxon>Pseudomonadota</taxon>
        <taxon>Betaproteobacteria</taxon>
        <taxon>Nitrosomonadales</taxon>
        <taxon>Nitrosomonadaceae</taxon>
        <taxon>Nitrosomonas</taxon>
    </lineage>
</organism>
<dbReference type="KEGG" id="nur:ATY38_07735"/>
<dbReference type="Proteomes" id="UP000182882">
    <property type="component" value="Unassembled WGS sequence"/>
</dbReference>
<protein>
    <submittedName>
        <fullName evidence="2">Type IV secretion system protein VirB9</fullName>
    </submittedName>
</protein>
<proteinExistence type="predicted"/>
<evidence type="ECO:0000256" key="1">
    <source>
        <dbReference type="SAM" id="SignalP"/>
    </source>
</evidence>
<accession>A0A1H2GGL7</accession>
<reference evidence="3" key="1">
    <citation type="submission" date="2016-10" db="EMBL/GenBank/DDBJ databases">
        <authorList>
            <person name="Varghese N."/>
            <person name="Submissions S."/>
        </authorList>
    </citation>
    <scope>NUCLEOTIDE SEQUENCE [LARGE SCALE GENOMIC DNA]</scope>
    <source>
        <strain evidence="3">Nm10</strain>
    </source>
</reference>
<keyword evidence="3" id="KW-1185">Reference proteome</keyword>
<dbReference type="EMBL" id="FNLN01000031">
    <property type="protein sequence ID" value="SDU18568.1"/>
    <property type="molecule type" value="Genomic_DNA"/>
</dbReference>
<feature type="chain" id="PRO_5016247068" evidence="1">
    <location>
        <begin position="26"/>
        <end position="93"/>
    </location>
</feature>
<feature type="signal peptide" evidence="1">
    <location>
        <begin position="1"/>
        <end position="25"/>
    </location>
</feature>
<evidence type="ECO:0000313" key="3">
    <source>
        <dbReference type="Proteomes" id="UP000182882"/>
    </source>
</evidence>
<sequence length="93" mass="9938">MKPLFALSILSTLILSIGFVAPSYANGLSEAYFANKNPQLTPQERAAIDLAKKWQAVNPTGTKPVSGPDGSIRFLFGSQQPSIVCAVLQVCDQ</sequence>
<keyword evidence="1" id="KW-0732">Signal</keyword>
<name>A0A1H2GGL7_9PROT</name>
<gene>
    <name evidence="2" type="ORF">SAMN05216406_13132</name>
</gene>
<dbReference type="RefSeq" id="WP_062558801.1">
    <property type="nucleotide sequence ID" value="NZ_CP013341.1"/>
</dbReference>
<dbReference type="AlphaFoldDB" id="A0A1H2GGL7"/>
<evidence type="ECO:0000313" key="2">
    <source>
        <dbReference type="EMBL" id="SDU18568.1"/>
    </source>
</evidence>